<evidence type="ECO:0000259" key="1">
    <source>
        <dbReference type="Pfam" id="PF04773"/>
    </source>
</evidence>
<dbReference type="Pfam" id="PF16220">
    <property type="entry name" value="DUF4880"/>
    <property type="match status" value="1"/>
</dbReference>
<comment type="caution">
    <text evidence="3">The sequence shown here is derived from an EMBL/GenBank/DDBJ whole genome shotgun (WGS) entry which is preliminary data.</text>
</comment>
<dbReference type="PIRSF" id="PIRSF018266">
    <property type="entry name" value="FecR"/>
    <property type="match status" value="1"/>
</dbReference>
<dbReference type="GO" id="GO:0016989">
    <property type="term" value="F:sigma factor antagonist activity"/>
    <property type="evidence" value="ECO:0007669"/>
    <property type="project" value="TreeGrafter"/>
</dbReference>
<sequence length="307" mass="34135">MNSILAQAVDWYVRLHESTVSEATRSQWQAWLAADPQHAAAWKRIEQLQQRLTQAPSTLASSTLERARHGRRATLKTFALLLGAGVLGWQGYQASPWRADYATRVGQRRSLSLADGSRLVLDTDTRVDVRFDQQQRLIILRQGEILVETAKDARPLSVQSGEGRILALGTRFTVRQGDGVTRVSVEAHAVEVRPRLATAQAVRVDAGHTLSFAADRVGPVQRAPAQASAWTRGLLVAIDWRLQDLLTELSRYRHGYLGCAADVADLRLSGTFLLDDSEAVLANLEASLPVQLRRVTRYWVRVESRTV</sequence>
<feature type="domain" description="FecR N-terminal" evidence="2">
    <location>
        <begin position="7"/>
        <end position="48"/>
    </location>
</feature>
<dbReference type="EMBL" id="MOAM01000035">
    <property type="protein sequence ID" value="ROL64675.1"/>
    <property type="molecule type" value="Genomic_DNA"/>
</dbReference>
<dbReference type="InterPro" id="IPR012373">
    <property type="entry name" value="Ferrdict_sens_TM"/>
</dbReference>
<proteinExistence type="predicted"/>
<evidence type="ECO:0000313" key="3">
    <source>
        <dbReference type="EMBL" id="ROL64675.1"/>
    </source>
</evidence>
<dbReference type="PANTHER" id="PTHR30273">
    <property type="entry name" value="PERIPLASMIC SIGNAL SENSOR AND SIGMA FACTOR ACTIVATOR FECR-RELATED"/>
    <property type="match status" value="1"/>
</dbReference>
<gene>
    <name evidence="3" type="ORF">BHU25_22605</name>
</gene>
<reference evidence="3 4" key="1">
    <citation type="submission" date="2016-10" db="EMBL/GenBank/DDBJ databases">
        <title>Comparative genome analysis of multiple Pseudomonas spp. focuses on biocontrol and plant growth promoting traits.</title>
        <authorList>
            <person name="Tao X.-Y."/>
            <person name="Taylor C.G."/>
        </authorList>
    </citation>
    <scope>NUCLEOTIDE SEQUENCE [LARGE SCALE GENOMIC DNA]</scope>
    <source>
        <strain evidence="3 4">15D11</strain>
    </source>
</reference>
<evidence type="ECO:0000259" key="2">
    <source>
        <dbReference type="Pfam" id="PF16220"/>
    </source>
</evidence>
<dbReference type="PANTHER" id="PTHR30273:SF2">
    <property type="entry name" value="PROTEIN FECR"/>
    <property type="match status" value="1"/>
</dbReference>
<dbReference type="AlphaFoldDB" id="A0A423CZ86"/>
<keyword evidence="4" id="KW-1185">Reference proteome</keyword>
<protein>
    <submittedName>
        <fullName evidence="3">Iron dicitrate transport regulator FecR</fullName>
    </submittedName>
</protein>
<dbReference type="STRING" id="1292031.GCA_000425805_03885"/>
<dbReference type="Gene3D" id="2.60.120.1440">
    <property type="match status" value="1"/>
</dbReference>
<evidence type="ECO:0000313" key="4">
    <source>
        <dbReference type="Proteomes" id="UP000285286"/>
    </source>
</evidence>
<dbReference type="RefSeq" id="WP_123567531.1">
    <property type="nucleotide sequence ID" value="NZ_MOAM01000035.1"/>
</dbReference>
<dbReference type="Proteomes" id="UP000285286">
    <property type="component" value="Unassembled WGS sequence"/>
</dbReference>
<name>A0A423CZ86_9PSED</name>
<dbReference type="InterPro" id="IPR032623">
    <property type="entry name" value="FecR_N"/>
</dbReference>
<organism evidence="3 4">
    <name type="scientific">Pseudomonas vranovensis</name>
    <dbReference type="NCBI Taxonomy" id="321661"/>
    <lineage>
        <taxon>Bacteria</taxon>
        <taxon>Pseudomonadati</taxon>
        <taxon>Pseudomonadota</taxon>
        <taxon>Gammaproteobacteria</taxon>
        <taxon>Pseudomonadales</taxon>
        <taxon>Pseudomonadaceae</taxon>
        <taxon>Pseudomonas</taxon>
    </lineage>
</organism>
<dbReference type="Pfam" id="PF04773">
    <property type="entry name" value="FecR"/>
    <property type="match status" value="1"/>
</dbReference>
<feature type="domain" description="FecR protein" evidence="1">
    <location>
        <begin position="100"/>
        <end position="190"/>
    </location>
</feature>
<dbReference type="InterPro" id="IPR006860">
    <property type="entry name" value="FecR"/>
</dbReference>
<accession>A0A423CZ86</accession>